<protein>
    <submittedName>
        <fullName evidence="3">Uncharacterized protein</fullName>
    </submittedName>
</protein>
<dbReference type="EMBL" id="JAFCIX010000242">
    <property type="protein sequence ID" value="KAH6596284.1"/>
    <property type="molecule type" value="Genomic_DNA"/>
</dbReference>
<keyword evidence="2" id="KW-0732">Signal</keyword>
<dbReference type="Proteomes" id="UP001648503">
    <property type="component" value="Unassembled WGS sequence"/>
</dbReference>
<evidence type="ECO:0000256" key="2">
    <source>
        <dbReference type="SAM" id="SignalP"/>
    </source>
</evidence>
<sequence length="442" mass="46622">MVRLTLGLALLALVSSTQAVCDIKVPANPLSAKGLATPYEVTGCDQIDAGKASFVQGAVYDPATNTISIYNPLIINSGSEPATAPVVPKLPKGAVVGLWFGSNSNAIHLTGPGLASGRCVNGLGKSDFGQFAACNGDRFFAAAANVNVPKPGTAKNGLECPTVRDFSVVDQDQSDNVATTYIVASNGLMAQNTAANREKLGTNIVSNGSDNVLLVKILTAIGCKPFVAPDLADPGSFVPALPLNELQAGKFQKAPVALVPIGDPMTLVNGKPSIKKTTLYRLQVNQPVATAKNDGTVAYCKNLLKIAPARLLKDKSLTIKAASLDPAVGDTLFTFLAARLDTSFGPQGLDCVTLLNIDSPVITTKNSDGVVTNAKFNLKPKTRKPAPKKPKAPTPRKPKTPKRRRRRPSPRKPRAPKRRRRRPSPKNLSPKNLSSYGPLVQA</sequence>
<evidence type="ECO:0000256" key="1">
    <source>
        <dbReference type="SAM" id="MobiDB-lite"/>
    </source>
</evidence>
<gene>
    <name evidence="3" type="ORF">BASA50_005328</name>
</gene>
<keyword evidence="4" id="KW-1185">Reference proteome</keyword>
<proteinExistence type="predicted"/>
<reference evidence="3 4" key="1">
    <citation type="submission" date="2021-02" db="EMBL/GenBank/DDBJ databases">
        <title>Variation within the Batrachochytrium salamandrivorans European outbreak.</title>
        <authorList>
            <person name="Kelly M."/>
            <person name="Pasmans F."/>
            <person name="Shea T.P."/>
            <person name="Munoz J.F."/>
            <person name="Carranza S."/>
            <person name="Cuomo C.A."/>
            <person name="Martel A."/>
        </authorList>
    </citation>
    <scope>NUCLEOTIDE SEQUENCE [LARGE SCALE GENOMIC DNA]</scope>
    <source>
        <strain evidence="3 4">AMFP18/2</strain>
    </source>
</reference>
<organism evidence="3 4">
    <name type="scientific">Batrachochytrium salamandrivorans</name>
    <dbReference type="NCBI Taxonomy" id="1357716"/>
    <lineage>
        <taxon>Eukaryota</taxon>
        <taxon>Fungi</taxon>
        <taxon>Fungi incertae sedis</taxon>
        <taxon>Chytridiomycota</taxon>
        <taxon>Chytridiomycota incertae sedis</taxon>
        <taxon>Chytridiomycetes</taxon>
        <taxon>Rhizophydiales</taxon>
        <taxon>Rhizophydiales incertae sedis</taxon>
        <taxon>Batrachochytrium</taxon>
    </lineage>
</organism>
<evidence type="ECO:0000313" key="4">
    <source>
        <dbReference type="Proteomes" id="UP001648503"/>
    </source>
</evidence>
<accession>A0ABQ8FDC5</accession>
<feature type="chain" id="PRO_5046109943" evidence="2">
    <location>
        <begin position="20"/>
        <end position="442"/>
    </location>
</feature>
<feature type="signal peptide" evidence="2">
    <location>
        <begin position="1"/>
        <end position="19"/>
    </location>
</feature>
<feature type="compositionally biased region" description="Basic residues" evidence="1">
    <location>
        <begin position="378"/>
        <end position="424"/>
    </location>
</feature>
<feature type="region of interest" description="Disordered" evidence="1">
    <location>
        <begin position="373"/>
        <end position="442"/>
    </location>
</feature>
<evidence type="ECO:0000313" key="3">
    <source>
        <dbReference type="EMBL" id="KAH6596284.1"/>
    </source>
</evidence>
<name>A0ABQ8FDC5_9FUNG</name>
<comment type="caution">
    <text evidence="3">The sequence shown here is derived from an EMBL/GenBank/DDBJ whole genome shotgun (WGS) entry which is preliminary data.</text>
</comment>